<evidence type="ECO:0000256" key="11">
    <source>
        <dbReference type="ARBA" id="ARBA00025746"/>
    </source>
</evidence>
<evidence type="ECO:0000256" key="13">
    <source>
        <dbReference type="ARBA" id="ARBA00048423"/>
    </source>
</evidence>
<evidence type="ECO:0000256" key="8">
    <source>
        <dbReference type="ARBA" id="ARBA00022764"/>
    </source>
</evidence>
<dbReference type="InterPro" id="IPR025710">
    <property type="entry name" value="SoxA"/>
</dbReference>
<keyword evidence="10 14" id="KW-0408">Iron</keyword>
<dbReference type="InterPro" id="IPR009056">
    <property type="entry name" value="Cyt_c-like_dom"/>
</dbReference>
<keyword evidence="9 14" id="KW-0249">Electron transport</keyword>
<evidence type="ECO:0000256" key="14">
    <source>
        <dbReference type="PIRNR" id="PIRNR038455"/>
    </source>
</evidence>
<dbReference type="Pfam" id="PF21342">
    <property type="entry name" value="SoxA-TsdA_cyt-c"/>
    <property type="match status" value="1"/>
</dbReference>
<feature type="signal peptide" evidence="15">
    <location>
        <begin position="1"/>
        <end position="23"/>
    </location>
</feature>
<dbReference type="RefSeq" id="WP_347307123.1">
    <property type="nucleotide sequence ID" value="NZ_JBAJEX010000002.1"/>
</dbReference>
<proteinExistence type="inferred from homology"/>
<keyword evidence="4 14" id="KW-0349">Heme</keyword>
<feature type="chain" id="PRO_5046867911" description="SoxAX cytochrome complex subunit A" evidence="15">
    <location>
        <begin position="24"/>
        <end position="277"/>
    </location>
</feature>
<evidence type="ECO:0000256" key="15">
    <source>
        <dbReference type="SAM" id="SignalP"/>
    </source>
</evidence>
<dbReference type="NCBIfam" id="TIGR04484">
    <property type="entry name" value="thiosulf_SoxA"/>
    <property type="match status" value="1"/>
</dbReference>
<dbReference type="Gene3D" id="1.10.760.10">
    <property type="entry name" value="Cytochrome c-like domain"/>
    <property type="match status" value="2"/>
</dbReference>
<evidence type="ECO:0000256" key="7">
    <source>
        <dbReference type="ARBA" id="ARBA00022729"/>
    </source>
</evidence>
<sequence length="277" mass="31462">MKKWLMAILGASLAVGTLATAHASPEQDRKEILDYFKNKFPNVKFEDYVHGAFIFSPDAFAQYQAIMEFPPFVTVIEQGKKMWETPFKNGKTYASCFPNGGKNVAGLYPYFDEQLGKVVTFEMAINACRKANGEDELSYSDMKTMGVLTAYARTLSDGMKMQIKVEGDKALQAYERGKQHFFQRRGQLNFSCATCHIQNAGNILRTEYLSPVLGQATHWPVFRAGENLVTLQNRYVGCNRQVRAKPYKEGSEEYNDLEYFHSYISNGLPMHASVFRK</sequence>
<evidence type="ECO:0000256" key="3">
    <source>
        <dbReference type="ARBA" id="ARBA00022448"/>
    </source>
</evidence>
<evidence type="ECO:0000256" key="6">
    <source>
        <dbReference type="ARBA" id="ARBA00022723"/>
    </source>
</evidence>
<dbReference type="EMBL" id="JBAJEX010000002">
    <property type="protein sequence ID" value="MEO1766233.1"/>
    <property type="molecule type" value="Genomic_DNA"/>
</dbReference>
<dbReference type="EC" id="2.8.5.2" evidence="14"/>
<comment type="subunit">
    <text evidence="2 14">Heterodimer of SoxA and SoxX.</text>
</comment>
<gene>
    <name evidence="17" type="primary">soxA</name>
    <name evidence="17" type="ORF">V6E02_03265</name>
</gene>
<feature type="domain" description="Cytochrome c" evidence="16">
    <location>
        <begin position="78"/>
        <end position="161"/>
    </location>
</feature>
<dbReference type="Proteomes" id="UP001482231">
    <property type="component" value="Unassembled WGS sequence"/>
</dbReference>
<evidence type="ECO:0000256" key="4">
    <source>
        <dbReference type="ARBA" id="ARBA00022617"/>
    </source>
</evidence>
<evidence type="ECO:0000256" key="5">
    <source>
        <dbReference type="ARBA" id="ARBA00022679"/>
    </source>
</evidence>
<organism evidence="17 18">
    <name type="scientific">Thiobacter aerophilum</name>
    <dbReference type="NCBI Taxonomy" id="3121275"/>
    <lineage>
        <taxon>Bacteria</taxon>
        <taxon>Pseudomonadati</taxon>
        <taxon>Pseudomonadota</taxon>
        <taxon>Betaproteobacteria</taxon>
        <taxon>Burkholderiales</taxon>
        <taxon>Thiobacteraceae</taxon>
        <taxon>Thiobacter</taxon>
    </lineage>
</organism>
<accession>A0ABV0EFJ2</accession>
<protein>
    <recommendedName>
        <fullName evidence="14">SoxAX cytochrome complex subunit A</fullName>
        <ecNumber evidence="14">2.8.5.2</ecNumber>
    </recommendedName>
    <alternativeName>
        <fullName evidence="14">Protein SoxA</fullName>
    </alternativeName>
    <alternativeName>
        <fullName evidence="14">Sulfur oxidizing protein A</fullName>
    </alternativeName>
    <alternativeName>
        <fullName evidence="14">Thiosulfate-oxidizing multienzyme system protein SoxA</fullName>
    </alternativeName>
</protein>
<dbReference type="PIRSF" id="PIRSF038455">
    <property type="entry name" value="SoxA"/>
    <property type="match status" value="1"/>
</dbReference>
<name>A0ABV0EFJ2_9BURK</name>
<evidence type="ECO:0000313" key="18">
    <source>
        <dbReference type="Proteomes" id="UP001482231"/>
    </source>
</evidence>
<evidence type="ECO:0000313" key="17">
    <source>
        <dbReference type="EMBL" id="MEO1766233.1"/>
    </source>
</evidence>
<comment type="similarity">
    <text evidence="11 14">Belongs to the SoxA family.</text>
</comment>
<dbReference type="SUPFAM" id="SSF46626">
    <property type="entry name" value="Cytochrome c"/>
    <property type="match status" value="2"/>
</dbReference>
<evidence type="ECO:0000256" key="9">
    <source>
        <dbReference type="ARBA" id="ARBA00022982"/>
    </source>
</evidence>
<keyword evidence="5 14" id="KW-0808">Transferase</keyword>
<evidence type="ECO:0000256" key="10">
    <source>
        <dbReference type="ARBA" id="ARBA00023004"/>
    </source>
</evidence>
<keyword evidence="8 14" id="KW-0574">Periplasm</keyword>
<comment type="subcellular location">
    <subcellularLocation>
        <location evidence="1 14">Periplasm</location>
    </subcellularLocation>
</comment>
<reference evidence="17 18" key="1">
    <citation type="submission" date="2024-02" db="EMBL/GenBank/DDBJ databases">
        <title>New thermophilic sulfur-oxidizing bacteria from a hot springs of the Uzon caldera (Kamchatka, Russia).</title>
        <authorList>
            <person name="Dukat A.M."/>
            <person name="Elcheninov A.G."/>
            <person name="Frolov E.N."/>
        </authorList>
    </citation>
    <scope>NUCLEOTIDE SEQUENCE [LARGE SCALE GENOMIC DNA]</scope>
    <source>
        <strain evidence="17 18">AK1</strain>
    </source>
</reference>
<keyword evidence="7 15" id="KW-0732">Signal</keyword>
<evidence type="ECO:0000259" key="16">
    <source>
        <dbReference type="Pfam" id="PF21342"/>
    </source>
</evidence>
<comment type="catalytic activity">
    <reaction evidence="13 14">
        <text>S-sulfanyl-L-cysteinyl-[SoxY protein] + thiosulfate + 2 Fe(III)-[cytochrome c] = S-(2-sulfodisulfanyl)-L-cysteinyl-[SoxY protein] + 2 Fe(II)-[cytochrome c] + 2 H(+)</text>
        <dbReference type="Rhea" id="RHEA:51224"/>
        <dbReference type="Rhea" id="RHEA-COMP:10350"/>
        <dbReference type="Rhea" id="RHEA-COMP:14399"/>
        <dbReference type="Rhea" id="RHEA-COMP:14689"/>
        <dbReference type="Rhea" id="RHEA-COMP:14690"/>
        <dbReference type="ChEBI" id="CHEBI:15378"/>
        <dbReference type="ChEBI" id="CHEBI:29033"/>
        <dbReference type="ChEBI" id="CHEBI:29034"/>
        <dbReference type="ChEBI" id="CHEBI:33542"/>
        <dbReference type="ChEBI" id="CHEBI:61963"/>
        <dbReference type="ChEBI" id="CHEBI:140664"/>
        <dbReference type="EC" id="2.8.5.2"/>
    </reaction>
</comment>
<keyword evidence="3 14" id="KW-0813">Transport</keyword>
<keyword evidence="18" id="KW-1185">Reference proteome</keyword>
<keyword evidence="6 14" id="KW-0479">Metal-binding</keyword>
<evidence type="ECO:0000256" key="12">
    <source>
        <dbReference type="ARBA" id="ARBA00048077"/>
    </source>
</evidence>
<evidence type="ECO:0000256" key="2">
    <source>
        <dbReference type="ARBA" id="ARBA00011530"/>
    </source>
</evidence>
<comment type="caution">
    <text evidence="17">The sequence shown here is derived from an EMBL/GenBank/DDBJ whole genome shotgun (WGS) entry which is preliminary data.</text>
</comment>
<dbReference type="InterPro" id="IPR036909">
    <property type="entry name" value="Cyt_c-like_dom_sf"/>
</dbReference>
<evidence type="ECO:0000256" key="1">
    <source>
        <dbReference type="ARBA" id="ARBA00004418"/>
    </source>
</evidence>
<comment type="catalytic activity">
    <reaction evidence="12 14">
        <text>L-cysteinyl-[SoxY protein] + thiosulfate + 2 Fe(III)-[cytochrome c] = S-sulfosulfanyl-L-cysteinyl-[SoxY protein] + 2 Fe(II)-[cytochrome c] + 2 H(+)</text>
        <dbReference type="Rhea" id="RHEA:56720"/>
        <dbReference type="Rhea" id="RHEA-COMP:10350"/>
        <dbReference type="Rhea" id="RHEA-COMP:14328"/>
        <dbReference type="Rhea" id="RHEA-COMP:14399"/>
        <dbReference type="Rhea" id="RHEA-COMP:14691"/>
        <dbReference type="ChEBI" id="CHEBI:15378"/>
        <dbReference type="ChEBI" id="CHEBI:29033"/>
        <dbReference type="ChEBI" id="CHEBI:29034"/>
        <dbReference type="ChEBI" id="CHEBI:29950"/>
        <dbReference type="ChEBI" id="CHEBI:33542"/>
        <dbReference type="ChEBI" id="CHEBI:139321"/>
        <dbReference type="EC" id="2.8.5.2"/>
    </reaction>
</comment>